<sequence>MYLYYVLFTFIIVQRLIELWVAKRNEKWMKQNGGIEVGDGHYKWIVLVHALFFISILAESYGTALELSLWKGLLFGIFFVTQGFRIWCLTSLGRYWNTKIIVLPGSQLVAKGPYRFMKHPNYFVVGVEFIIIPLLFDAYISAVLFPLFHLALMRIRIPKEEEALAKAYKS</sequence>
<keyword evidence="4 5" id="KW-0472">Membrane</keyword>
<evidence type="ECO:0000256" key="1">
    <source>
        <dbReference type="ARBA" id="ARBA00004141"/>
    </source>
</evidence>
<evidence type="ECO:0000256" key="4">
    <source>
        <dbReference type="ARBA" id="ARBA00023136"/>
    </source>
</evidence>
<dbReference type="InterPro" id="IPR052527">
    <property type="entry name" value="Metal_cation-efflux_comp"/>
</dbReference>
<keyword evidence="6" id="KW-0489">Methyltransferase</keyword>
<dbReference type="RefSeq" id="WP_377345762.1">
    <property type="nucleotide sequence ID" value="NZ_JBHLTP010000003.1"/>
</dbReference>
<comment type="caution">
    <text evidence="6">The sequence shown here is derived from an EMBL/GenBank/DDBJ whole genome shotgun (WGS) entry which is preliminary data.</text>
</comment>
<proteinExistence type="predicted"/>
<dbReference type="Gene3D" id="1.20.120.1630">
    <property type="match status" value="1"/>
</dbReference>
<keyword evidence="6" id="KW-0808">Transferase</keyword>
<dbReference type="PANTHER" id="PTHR43847:SF1">
    <property type="entry name" value="BLL3993 PROTEIN"/>
    <property type="match status" value="1"/>
</dbReference>
<organism evidence="6 7">
    <name type="scientific">Pontibacillus salicampi</name>
    <dbReference type="NCBI Taxonomy" id="1449801"/>
    <lineage>
        <taxon>Bacteria</taxon>
        <taxon>Bacillati</taxon>
        <taxon>Bacillota</taxon>
        <taxon>Bacilli</taxon>
        <taxon>Bacillales</taxon>
        <taxon>Bacillaceae</taxon>
        <taxon>Pontibacillus</taxon>
    </lineage>
</organism>
<keyword evidence="3 5" id="KW-1133">Transmembrane helix</keyword>
<evidence type="ECO:0000256" key="3">
    <source>
        <dbReference type="ARBA" id="ARBA00022989"/>
    </source>
</evidence>
<evidence type="ECO:0000256" key="2">
    <source>
        <dbReference type="ARBA" id="ARBA00022692"/>
    </source>
</evidence>
<feature type="transmembrane region" description="Helical" evidence="5">
    <location>
        <begin position="68"/>
        <end position="88"/>
    </location>
</feature>
<name>A0ABV6LLK1_9BACI</name>
<dbReference type="PANTHER" id="PTHR43847">
    <property type="entry name" value="BLL3993 PROTEIN"/>
    <property type="match status" value="1"/>
</dbReference>
<dbReference type="Proteomes" id="UP001589836">
    <property type="component" value="Unassembled WGS sequence"/>
</dbReference>
<protein>
    <submittedName>
        <fullName evidence="6">Isoprenylcysteine carboxyl methyltransferase family protein</fullName>
    </submittedName>
</protein>
<comment type="subcellular location">
    <subcellularLocation>
        <location evidence="1">Membrane</location>
        <topology evidence="1">Multi-pass membrane protein</topology>
    </subcellularLocation>
</comment>
<evidence type="ECO:0000256" key="5">
    <source>
        <dbReference type="SAM" id="Phobius"/>
    </source>
</evidence>
<dbReference type="GO" id="GO:0008168">
    <property type="term" value="F:methyltransferase activity"/>
    <property type="evidence" value="ECO:0007669"/>
    <property type="project" value="UniProtKB-KW"/>
</dbReference>
<keyword evidence="7" id="KW-1185">Reference proteome</keyword>
<dbReference type="Pfam" id="PF04140">
    <property type="entry name" value="ICMT"/>
    <property type="match status" value="1"/>
</dbReference>
<evidence type="ECO:0000313" key="7">
    <source>
        <dbReference type="Proteomes" id="UP001589836"/>
    </source>
</evidence>
<feature type="transmembrane region" description="Helical" evidence="5">
    <location>
        <begin position="6"/>
        <end position="22"/>
    </location>
</feature>
<dbReference type="GO" id="GO:0032259">
    <property type="term" value="P:methylation"/>
    <property type="evidence" value="ECO:0007669"/>
    <property type="project" value="UniProtKB-KW"/>
</dbReference>
<dbReference type="EMBL" id="JBHLTP010000003">
    <property type="protein sequence ID" value="MFC0523219.1"/>
    <property type="molecule type" value="Genomic_DNA"/>
</dbReference>
<gene>
    <name evidence="6" type="ORF">ACFFGV_06370</name>
</gene>
<accession>A0ABV6LLK1</accession>
<evidence type="ECO:0000313" key="6">
    <source>
        <dbReference type="EMBL" id="MFC0523219.1"/>
    </source>
</evidence>
<keyword evidence="2 5" id="KW-0812">Transmembrane</keyword>
<feature type="transmembrane region" description="Helical" evidence="5">
    <location>
        <begin position="42"/>
        <end position="62"/>
    </location>
</feature>
<dbReference type="InterPro" id="IPR007269">
    <property type="entry name" value="ICMT_MeTrfase"/>
</dbReference>
<feature type="transmembrane region" description="Helical" evidence="5">
    <location>
        <begin position="129"/>
        <end position="152"/>
    </location>
</feature>
<reference evidence="6 7" key="1">
    <citation type="submission" date="2024-09" db="EMBL/GenBank/DDBJ databases">
        <authorList>
            <person name="Sun Q."/>
            <person name="Mori K."/>
        </authorList>
    </citation>
    <scope>NUCLEOTIDE SEQUENCE [LARGE SCALE GENOMIC DNA]</scope>
    <source>
        <strain evidence="6 7">NCAIM B.02529</strain>
    </source>
</reference>